<name>A0A383B0F9_9ZZZZ</name>
<accession>A0A383B0F9</accession>
<gene>
    <name evidence="1" type="ORF">METZ01_LOCUS466286</name>
</gene>
<proteinExistence type="predicted"/>
<reference evidence="1" key="1">
    <citation type="submission" date="2018-05" db="EMBL/GenBank/DDBJ databases">
        <authorList>
            <person name="Lanie J.A."/>
            <person name="Ng W.-L."/>
            <person name="Kazmierczak K.M."/>
            <person name="Andrzejewski T.M."/>
            <person name="Davidsen T.M."/>
            <person name="Wayne K.J."/>
            <person name="Tettelin H."/>
            <person name="Glass J.I."/>
            <person name="Rusch D."/>
            <person name="Podicherti R."/>
            <person name="Tsui H.-C.T."/>
            <person name="Winkler M.E."/>
        </authorList>
    </citation>
    <scope>NUCLEOTIDE SEQUENCE</scope>
</reference>
<dbReference type="EMBL" id="UINC01196430">
    <property type="protein sequence ID" value="SVE13432.1"/>
    <property type="molecule type" value="Genomic_DNA"/>
</dbReference>
<protein>
    <submittedName>
        <fullName evidence="1">Uncharacterized protein</fullName>
    </submittedName>
</protein>
<dbReference type="AlphaFoldDB" id="A0A383B0F9"/>
<evidence type="ECO:0000313" key="1">
    <source>
        <dbReference type="EMBL" id="SVE13432.1"/>
    </source>
</evidence>
<feature type="non-terminal residue" evidence="1">
    <location>
        <position position="1"/>
    </location>
</feature>
<organism evidence="1">
    <name type="scientific">marine metagenome</name>
    <dbReference type="NCBI Taxonomy" id="408172"/>
    <lineage>
        <taxon>unclassified sequences</taxon>
        <taxon>metagenomes</taxon>
        <taxon>ecological metagenomes</taxon>
    </lineage>
</organism>
<sequence>AILIAVSERDCGQSEIDMSWQSFLIH</sequence>